<dbReference type="PATRIC" id="fig|263475.3.peg.25"/>
<dbReference type="PANTHER" id="PTHR30478:SF0">
    <property type="entry name" value="BETA SLIDING CLAMP"/>
    <property type="match status" value="1"/>
</dbReference>
<dbReference type="GeneID" id="301138887"/>
<feature type="domain" description="DNA polymerase III beta sliding clamp N-terminal" evidence="11">
    <location>
        <begin position="1"/>
        <end position="126"/>
    </location>
</feature>
<dbReference type="GO" id="GO:0005737">
    <property type="term" value="C:cytoplasm"/>
    <property type="evidence" value="ECO:0007669"/>
    <property type="project" value="UniProtKB-SubCell"/>
</dbReference>
<evidence type="ECO:0000256" key="7">
    <source>
        <dbReference type="ARBA" id="ARBA00022705"/>
    </source>
</evidence>
<organism evidence="14 15">
    <name type="scientific">Viridibacillus arvi</name>
    <dbReference type="NCBI Taxonomy" id="263475"/>
    <lineage>
        <taxon>Bacteria</taxon>
        <taxon>Bacillati</taxon>
        <taxon>Bacillota</taxon>
        <taxon>Bacilli</taxon>
        <taxon>Bacillales</taxon>
        <taxon>Caryophanaceae</taxon>
        <taxon>Viridibacillus</taxon>
    </lineage>
</organism>
<evidence type="ECO:0000256" key="1">
    <source>
        <dbReference type="ARBA" id="ARBA00004496"/>
    </source>
</evidence>
<dbReference type="GO" id="GO:0003887">
    <property type="term" value="F:DNA-directed DNA polymerase activity"/>
    <property type="evidence" value="ECO:0007669"/>
    <property type="project" value="UniProtKB-UniRule"/>
</dbReference>
<evidence type="ECO:0000256" key="9">
    <source>
        <dbReference type="ARBA" id="ARBA00023125"/>
    </source>
</evidence>
<dbReference type="SMART" id="SM00480">
    <property type="entry name" value="POL3Bc"/>
    <property type="match status" value="1"/>
</dbReference>
<protein>
    <recommendedName>
        <fullName evidence="3 10">Beta sliding clamp</fullName>
    </recommendedName>
</protein>
<dbReference type="Gene3D" id="3.10.150.10">
    <property type="entry name" value="DNA Polymerase III, subunit A, domain 2"/>
    <property type="match status" value="1"/>
</dbReference>
<dbReference type="NCBIfam" id="TIGR00663">
    <property type="entry name" value="dnan"/>
    <property type="match status" value="1"/>
</dbReference>
<dbReference type="PIRSF" id="PIRSF000804">
    <property type="entry name" value="DNA_pol_III_b"/>
    <property type="match status" value="1"/>
</dbReference>
<comment type="caution">
    <text evidence="14">The sequence shown here is derived from an EMBL/GenBank/DDBJ whole genome shotgun (WGS) entry which is preliminary data.</text>
</comment>
<keyword evidence="4 10" id="KW-0963">Cytoplasm</keyword>
<dbReference type="PANTHER" id="PTHR30478">
    <property type="entry name" value="DNA POLYMERASE III SUBUNIT BETA"/>
    <property type="match status" value="1"/>
</dbReference>
<evidence type="ECO:0000256" key="6">
    <source>
        <dbReference type="ARBA" id="ARBA00022695"/>
    </source>
</evidence>
<sequence length="376" mass="41572">MEFIIDNKCFNKAISEVSKAVSLKTPFPILSGIKIIANSNCLVLVGSNSDIVIEKVIPLTIDGVKVLEVYNAGSVVIPAKYLSEIVKKLPGEIHLKVNEKQLVTIKSDEIVTKVYGFNAEEYPSLPQIDEAKYIKIPSVELIEIIKQTVFAVSKSESKPVLTGVNMSFKDNHLSCVATNSHRLALRELAIESNLSGSFIVPSTSLNELIKLIDKETGAIHIFVTDSYIVFKSNTISLFSRLIDGNYPNISGLLPNDSKTIITLNTNLLLKGIDRACLFASEWKNNNIHLEIKNDTKIRISSNSSEIGKIEETQNIKTINGETDLSISLDGSFLMDALKVIKEEEIRISFGGSMRPVLIEPIDNSSYFHLISPVRSY</sequence>
<keyword evidence="6 10" id="KW-0548">Nucleotidyltransferase</keyword>
<dbReference type="GO" id="GO:0003677">
    <property type="term" value="F:DNA binding"/>
    <property type="evidence" value="ECO:0007669"/>
    <property type="project" value="UniProtKB-UniRule"/>
</dbReference>
<dbReference type="EMBL" id="LILB01000017">
    <property type="protein sequence ID" value="KOO46708.1"/>
    <property type="molecule type" value="Genomic_DNA"/>
</dbReference>
<reference evidence="15" key="1">
    <citation type="submission" date="2015-08" db="EMBL/GenBank/DDBJ databases">
        <title>Fjat-10028 dsm 16317.</title>
        <authorList>
            <person name="Liu B."/>
            <person name="Wang J."/>
            <person name="Zhu Y."/>
            <person name="Liu G."/>
            <person name="Chen Q."/>
            <person name="Chen Z."/>
            <person name="Lan J."/>
            <person name="Che J."/>
            <person name="Ge C."/>
            <person name="Shi H."/>
            <person name="Pan Z."/>
            <person name="Liu X."/>
        </authorList>
    </citation>
    <scope>NUCLEOTIDE SEQUENCE [LARGE SCALE GENOMIC DNA]</scope>
    <source>
        <strain evidence="15">DSM 16317</strain>
    </source>
</reference>
<dbReference type="GO" id="GO:0006271">
    <property type="term" value="P:DNA strand elongation involved in DNA replication"/>
    <property type="evidence" value="ECO:0007669"/>
    <property type="project" value="TreeGrafter"/>
</dbReference>
<dbReference type="AlphaFoldDB" id="A0A0M0L7R7"/>
<dbReference type="OrthoDB" id="8421503at2"/>
<evidence type="ECO:0000259" key="11">
    <source>
        <dbReference type="Pfam" id="PF00712"/>
    </source>
</evidence>
<evidence type="ECO:0000256" key="8">
    <source>
        <dbReference type="ARBA" id="ARBA00022932"/>
    </source>
</evidence>
<dbReference type="InterPro" id="IPR046938">
    <property type="entry name" value="DNA_clamp_sf"/>
</dbReference>
<evidence type="ECO:0000256" key="4">
    <source>
        <dbReference type="ARBA" id="ARBA00022490"/>
    </source>
</evidence>
<dbReference type="InterPro" id="IPR001001">
    <property type="entry name" value="DNA_polIII_beta"/>
</dbReference>
<keyword evidence="15" id="KW-1185">Reference proteome</keyword>
<evidence type="ECO:0000256" key="3">
    <source>
        <dbReference type="ARBA" id="ARBA00021035"/>
    </source>
</evidence>
<dbReference type="SUPFAM" id="SSF55979">
    <property type="entry name" value="DNA clamp"/>
    <property type="match status" value="3"/>
</dbReference>
<dbReference type="InterPro" id="IPR022634">
    <property type="entry name" value="DNA_polIII_beta_N"/>
</dbReference>
<evidence type="ECO:0000259" key="13">
    <source>
        <dbReference type="Pfam" id="PF02768"/>
    </source>
</evidence>
<keyword evidence="5 10" id="KW-0808">Transferase</keyword>
<dbReference type="InterPro" id="IPR022635">
    <property type="entry name" value="DNA_polIII_beta_C"/>
</dbReference>
<evidence type="ECO:0000313" key="14">
    <source>
        <dbReference type="EMBL" id="KOO46708.1"/>
    </source>
</evidence>
<dbReference type="Gene3D" id="3.70.10.10">
    <property type="match status" value="1"/>
</dbReference>
<dbReference type="Proteomes" id="UP000036867">
    <property type="component" value="Unassembled WGS sequence"/>
</dbReference>
<evidence type="ECO:0000259" key="12">
    <source>
        <dbReference type="Pfam" id="PF02767"/>
    </source>
</evidence>
<dbReference type="Pfam" id="PF02768">
    <property type="entry name" value="DNA_pol3_beta_3"/>
    <property type="match status" value="1"/>
</dbReference>
<comment type="similarity">
    <text evidence="2 10">Belongs to the beta sliding clamp family.</text>
</comment>
<dbReference type="GO" id="GO:0008408">
    <property type="term" value="F:3'-5' exonuclease activity"/>
    <property type="evidence" value="ECO:0007669"/>
    <property type="project" value="InterPro"/>
</dbReference>
<dbReference type="CDD" id="cd00140">
    <property type="entry name" value="beta_clamp"/>
    <property type="match status" value="1"/>
</dbReference>
<evidence type="ECO:0000313" key="15">
    <source>
        <dbReference type="Proteomes" id="UP000036867"/>
    </source>
</evidence>
<keyword evidence="7 10" id="KW-0235">DNA replication</keyword>
<proteinExistence type="inferred from homology"/>
<evidence type="ECO:0000256" key="5">
    <source>
        <dbReference type="ARBA" id="ARBA00022679"/>
    </source>
</evidence>
<evidence type="ECO:0000256" key="10">
    <source>
        <dbReference type="PIRNR" id="PIRNR000804"/>
    </source>
</evidence>
<feature type="domain" description="DNA polymerase III beta sliding clamp central" evidence="12">
    <location>
        <begin position="136"/>
        <end position="248"/>
    </location>
</feature>
<accession>A0A0M0L7R7</accession>
<comment type="function">
    <text evidence="10">Confers DNA tethering and processivity to DNA polymerases and other proteins. Acts as a clamp, forming a ring around DNA (a reaction catalyzed by the clamp-loading complex) which diffuses in an ATP-independent manner freely and bidirectionally along dsDNA. Initially characterized for its ability to contact the catalytic subunit of DNA polymerase III (Pol III), a complex, multichain enzyme responsible for most of the replicative synthesis in bacteria; Pol III exhibits 3'-5' exonuclease proofreading activity. The beta chain is required for initiation of replication as well as for processivity of DNA replication.</text>
</comment>
<dbReference type="STRING" id="263475.AMD00_22570"/>
<dbReference type="Pfam" id="PF02767">
    <property type="entry name" value="DNA_pol3_beta_2"/>
    <property type="match status" value="1"/>
</dbReference>
<name>A0A0M0L7R7_9BACL</name>
<dbReference type="RefSeq" id="WP_053419251.1">
    <property type="nucleotide sequence ID" value="NZ_LILB01000017.1"/>
</dbReference>
<keyword evidence="9" id="KW-0238">DNA-binding</keyword>
<keyword evidence="8 10" id="KW-0239">DNA-directed DNA polymerase</keyword>
<dbReference type="GO" id="GO:0009360">
    <property type="term" value="C:DNA polymerase III complex"/>
    <property type="evidence" value="ECO:0007669"/>
    <property type="project" value="InterPro"/>
</dbReference>
<feature type="domain" description="DNA polymerase III beta sliding clamp C-terminal" evidence="13">
    <location>
        <begin position="252"/>
        <end position="374"/>
    </location>
</feature>
<comment type="subunit">
    <text evidence="10">Forms a ring-shaped head-to-tail homodimer around DNA.</text>
</comment>
<dbReference type="InterPro" id="IPR022637">
    <property type="entry name" value="DNA_polIII_beta_cen"/>
</dbReference>
<gene>
    <name evidence="14" type="ORF">AMD00_22570</name>
</gene>
<dbReference type="Pfam" id="PF00712">
    <property type="entry name" value="DNA_pol3_beta"/>
    <property type="match status" value="1"/>
</dbReference>
<evidence type="ECO:0000256" key="2">
    <source>
        <dbReference type="ARBA" id="ARBA00010752"/>
    </source>
</evidence>
<comment type="subcellular location">
    <subcellularLocation>
        <location evidence="1 10">Cytoplasm</location>
    </subcellularLocation>
</comment>